<dbReference type="Proteomes" id="UP001161389">
    <property type="component" value="Unassembled WGS sequence"/>
</dbReference>
<evidence type="ECO:0000313" key="4">
    <source>
        <dbReference type="EMBL" id="GLQ33087.1"/>
    </source>
</evidence>
<accession>A0AA37W7Z2</accession>
<comment type="caution">
    <text evidence="4">The sequence shown here is derived from an EMBL/GenBank/DDBJ whole genome shotgun (WGS) entry which is preliminary data.</text>
</comment>
<dbReference type="InterPro" id="IPR051799">
    <property type="entry name" value="NADH_flavin_oxidoreductase"/>
</dbReference>
<feature type="domain" description="NADH:flavin oxidoreductase/NADH oxidase N-terminal" evidence="3">
    <location>
        <begin position="18"/>
        <end position="342"/>
    </location>
</feature>
<dbReference type="SUPFAM" id="SSF51395">
    <property type="entry name" value="FMN-linked oxidoreductases"/>
    <property type="match status" value="1"/>
</dbReference>
<evidence type="ECO:0000259" key="3">
    <source>
        <dbReference type="Pfam" id="PF00724"/>
    </source>
</evidence>
<sequence>MSEFAVLGQALDLPCGHQVKNRFFKSAMSEILGTVDHQVSKGLVTLYQRWAEGGCGVLITGNVMVDRNALGEPRNVVFDEQTDVGMVAKWAAAATSNNTDCWVQLNHPGKQSPKAINPDPVSPSAVPLGKGLDKFFNPPRELTDKEIWEIIGKYAFAAKMSKDAGFSGIQIHGAHGYLVSQFLSPHHNRRQDQWGGSIENRMRFVKEIYQAIRNEVGADFPVGIKLNSADFQRGGFTEEESTQVIQALDAMGMDLFEISGGNYESPAMTGVKQSTKEREAYFIEFAAKMKQLIKAPVVVTGGFRSAQGMADAVASGEIDMVGIARPLTLQPDMPKQIIKGVNVKSQVKPLTTGVKALDQAGMLEITWYEQQMARIAEGKQPKPNMNVYWSIVRTMTSNGIQAFQKRRA</sequence>
<dbReference type="EMBL" id="BSNM01000016">
    <property type="protein sequence ID" value="GLQ33087.1"/>
    <property type="molecule type" value="Genomic_DNA"/>
</dbReference>
<evidence type="ECO:0000313" key="5">
    <source>
        <dbReference type="Proteomes" id="UP001161389"/>
    </source>
</evidence>
<dbReference type="GO" id="GO:0016491">
    <property type="term" value="F:oxidoreductase activity"/>
    <property type="evidence" value="ECO:0007669"/>
    <property type="project" value="UniProtKB-KW"/>
</dbReference>
<keyword evidence="5" id="KW-1185">Reference proteome</keyword>
<dbReference type="InterPro" id="IPR013785">
    <property type="entry name" value="Aldolase_TIM"/>
</dbReference>
<dbReference type="Gene3D" id="3.20.20.70">
    <property type="entry name" value="Aldolase class I"/>
    <property type="match status" value="1"/>
</dbReference>
<dbReference type="RefSeq" id="WP_284383327.1">
    <property type="nucleotide sequence ID" value="NZ_BSNM01000016.1"/>
</dbReference>
<proteinExistence type="predicted"/>
<dbReference type="AlphaFoldDB" id="A0AA37W7Z2"/>
<dbReference type="InterPro" id="IPR001155">
    <property type="entry name" value="OxRdtase_FMN_N"/>
</dbReference>
<keyword evidence="1" id="KW-0285">Flavoprotein</keyword>
<gene>
    <name evidence="4" type="ORF">GCM10007876_35660</name>
</gene>
<organism evidence="4 5">
    <name type="scientific">Litoribrevibacter albus</name>
    <dbReference type="NCBI Taxonomy" id="1473156"/>
    <lineage>
        <taxon>Bacteria</taxon>
        <taxon>Pseudomonadati</taxon>
        <taxon>Pseudomonadota</taxon>
        <taxon>Gammaproteobacteria</taxon>
        <taxon>Oceanospirillales</taxon>
        <taxon>Oceanospirillaceae</taxon>
        <taxon>Litoribrevibacter</taxon>
    </lineage>
</organism>
<name>A0AA37W7Z2_9GAMM</name>
<dbReference type="PANTHER" id="PTHR43656">
    <property type="entry name" value="BINDING OXIDOREDUCTASE, PUTATIVE (AFU_ORTHOLOGUE AFUA_2G08260)-RELATED"/>
    <property type="match status" value="1"/>
</dbReference>
<dbReference type="PANTHER" id="PTHR43656:SF2">
    <property type="entry name" value="BINDING OXIDOREDUCTASE, PUTATIVE (AFU_ORTHOLOGUE AFUA_2G08260)-RELATED"/>
    <property type="match status" value="1"/>
</dbReference>
<reference evidence="4" key="2">
    <citation type="submission" date="2023-01" db="EMBL/GenBank/DDBJ databases">
        <title>Draft genome sequence of Litoribrevibacter albus strain NBRC 110071.</title>
        <authorList>
            <person name="Sun Q."/>
            <person name="Mori K."/>
        </authorList>
    </citation>
    <scope>NUCLEOTIDE SEQUENCE</scope>
    <source>
        <strain evidence="4">NBRC 110071</strain>
    </source>
</reference>
<protein>
    <submittedName>
        <fullName evidence="4">NADH oxidase</fullName>
    </submittedName>
</protein>
<evidence type="ECO:0000256" key="2">
    <source>
        <dbReference type="ARBA" id="ARBA00023002"/>
    </source>
</evidence>
<reference evidence="4" key="1">
    <citation type="journal article" date="2014" name="Int. J. Syst. Evol. Microbiol.">
        <title>Complete genome sequence of Corynebacterium casei LMG S-19264T (=DSM 44701T), isolated from a smear-ripened cheese.</title>
        <authorList>
            <consortium name="US DOE Joint Genome Institute (JGI-PGF)"/>
            <person name="Walter F."/>
            <person name="Albersmeier A."/>
            <person name="Kalinowski J."/>
            <person name="Ruckert C."/>
        </authorList>
    </citation>
    <scope>NUCLEOTIDE SEQUENCE</scope>
    <source>
        <strain evidence="4">NBRC 110071</strain>
    </source>
</reference>
<keyword evidence="2" id="KW-0560">Oxidoreductase</keyword>
<dbReference type="CDD" id="cd04733">
    <property type="entry name" value="OYE_like_2_FMN"/>
    <property type="match status" value="1"/>
</dbReference>
<dbReference type="Pfam" id="PF00724">
    <property type="entry name" value="Oxidored_FMN"/>
    <property type="match status" value="1"/>
</dbReference>
<evidence type="ECO:0000256" key="1">
    <source>
        <dbReference type="ARBA" id="ARBA00022630"/>
    </source>
</evidence>
<dbReference type="GO" id="GO:0010181">
    <property type="term" value="F:FMN binding"/>
    <property type="evidence" value="ECO:0007669"/>
    <property type="project" value="InterPro"/>
</dbReference>